<dbReference type="Gene3D" id="2.30.30.90">
    <property type="match status" value="1"/>
</dbReference>
<dbReference type="Pfam" id="PF04023">
    <property type="entry name" value="FeoA"/>
    <property type="match status" value="1"/>
</dbReference>
<keyword evidence="5" id="KW-1185">Reference proteome</keyword>
<evidence type="ECO:0000256" key="2">
    <source>
        <dbReference type="SAM" id="SignalP"/>
    </source>
</evidence>
<evidence type="ECO:0000313" key="5">
    <source>
        <dbReference type="Proteomes" id="UP000503178"/>
    </source>
</evidence>
<dbReference type="EMBL" id="LC490351">
    <property type="protein sequence ID" value="BBL86008.1"/>
    <property type="molecule type" value="Genomic_DNA"/>
</dbReference>
<dbReference type="Proteomes" id="UP000503178">
    <property type="component" value="Chromatophore Pltd"/>
</dbReference>
<dbReference type="SUPFAM" id="SSF50037">
    <property type="entry name" value="C-terminal domain of transcriptional repressors"/>
    <property type="match status" value="1"/>
</dbReference>
<feature type="signal peptide" evidence="2">
    <location>
        <begin position="1"/>
        <end position="18"/>
    </location>
</feature>
<dbReference type="AlphaFoldDB" id="A0A5K7W301"/>
<evidence type="ECO:0000256" key="1">
    <source>
        <dbReference type="ARBA" id="ARBA00023004"/>
    </source>
</evidence>
<organism evidence="4 5">
    <name type="scientific">Paulinella micropora</name>
    <dbReference type="NCBI Taxonomy" id="1928728"/>
    <lineage>
        <taxon>Eukaryota</taxon>
        <taxon>Sar</taxon>
        <taxon>Rhizaria</taxon>
        <taxon>Cercozoa</taxon>
        <taxon>Imbricatea</taxon>
        <taxon>Silicofilosea</taxon>
        <taxon>Euglyphida</taxon>
        <taxon>Paulinellidae</taxon>
        <taxon>Paulinella</taxon>
    </lineage>
</organism>
<feature type="domain" description="Ferrous iron transporter FeoA-like" evidence="3">
    <location>
        <begin position="29"/>
        <end position="102"/>
    </location>
</feature>
<keyword evidence="2" id="KW-0732">Signal</keyword>
<protein>
    <recommendedName>
        <fullName evidence="3">Ferrous iron transporter FeoA-like domain-containing protein</fullName>
    </recommendedName>
</protein>
<evidence type="ECO:0000313" key="4">
    <source>
        <dbReference type="EMBL" id="BBL86008.1"/>
    </source>
</evidence>
<dbReference type="InterPro" id="IPR007167">
    <property type="entry name" value="Fe-transptr_FeoA-like"/>
</dbReference>
<proteinExistence type="predicted"/>
<dbReference type="InterPro" id="IPR052713">
    <property type="entry name" value="FeoA"/>
</dbReference>
<evidence type="ECO:0000259" key="3">
    <source>
        <dbReference type="SMART" id="SM00899"/>
    </source>
</evidence>
<dbReference type="PANTHER" id="PTHR42954:SF2">
    <property type="entry name" value="FE(2+) TRANSPORT PROTEIN A"/>
    <property type="match status" value="1"/>
</dbReference>
<dbReference type="InterPro" id="IPR008988">
    <property type="entry name" value="Transcriptional_repressor_C"/>
</dbReference>
<name>A0A5K7W301_9EUKA</name>
<reference evidence="4 5" key="1">
    <citation type="submission" date="2019-06" db="EMBL/GenBank/DDBJ databases">
        <title>A hidden player of endosymbiotic evolution: DNA virus triggered massive gene transfer.</title>
        <authorList>
            <person name="Matsuo M."/>
            <person name="Katahata A."/>
            <person name="Tachikawa M."/>
            <person name="Minakuchi Y."/>
            <person name="Noguchi H."/>
            <person name="Toyoda A."/>
            <person name="Fujiyama A."/>
            <person name="Suzuki Y."/>
            <person name="Satoh S."/>
            <person name="Nakayama T."/>
            <person name="Kamikawa R."/>
            <person name="Nomura M."/>
            <person name="Inagaki Y."/>
            <person name="Ishida K."/>
            <person name="Obokata J."/>
        </authorList>
    </citation>
    <scope>NUCLEOTIDE SEQUENCE [LARGE SCALE GENOMIC DNA]</scope>
    <source>
        <strain evidence="4 5">MYN1</strain>
    </source>
</reference>
<gene>
    <name evidence="4" type="primary">MYN1_Chr_192</name>
    <name evidence="4" type="ORF">PMYN1_Chma196</name>
</gene>
<sequence length="107" mass="12101">MLLLLISCNLLQIPFNRLLVMESSTGSHLKLSELEPGQEAIITALFTQDQYLLRRLNALGFCQGKQLKLLRRGPWGSPLHLRIGMTELMMRERDASQIIVEPCIGVL</sequence>
<keyword evidence="1" id="KW-0408">Iron</keyword>
<dbReference type="GO" id="GO:0046914">
    <property type="term" value="F:transition metal ion binding"/>
    <property type="evidence" value="ECO:0007669"/>
    <property type="project" value="InterPro"/>
</dbReference>
<geneLocation type="organellar chromatophore" evidence="4"/>
<feature type="chain" id="PRO_5024299541" description="Ferrous iron transporter FeoA-like domain-containing protein" evidence="2">
    <location>
        <begin position="19"/>
        <end position="107"/>
    </location>
</feature>
<dbReference type="PANTHER" id="PTHR42954">
    <property type="entry name" value="FE(2+) TRANSPORT PROTEIN A"/>
    <property type="match status" value="1"/>
</dbReference>
<keyword evidence="4" id="KW-0934">Plastid</keyword>
<accession>A0A5K7W301</accession>
<dbReference type="SMART" id="SM00899">
    <property type="entry name" value="FeoA"/>
    <property type="match status" value="1"/>
</dbReference>
<dbReference type="InterPro" id="IPR038157">
    <property type="entry name" value="FeoA_core_dom"/>
</dbReference>